<dbReference type="InterPro" id="IPR008948">
    <property type="entry name" value="L-Aspartase-like"/>
</dbReference>
<dbReference type="Proteomes" id="UP000037315">
    <property type="component" value="Unassembled WGS sequence"/>
</dbReference>
<dbReference type="EMBL" id="LFEJ01000004">
    <property type="protein sequence ID" value="KMV36006.1"/>
    <property type="molecule type" value="Genomic_DNA"/>
</dbReference>
<dbReference type="PATRIC" id="fig|1656095.3.peg.2893"/>
<dbReference type="PANTHER" id="PTHR43172">
    <property type="entry name" value="ADENYLOSUCCINATE LYASE"/>
    <property type="match status" value="1"/>
</dbReference>
<evidence type="ECO:0000256" key="2">
    <source>
        <dbReference type="NCBIfam" id="TIGR02426"/>
    </source>
</evidence>
<dbReference type="OrthoDB" id="9768878at2"/>
<dbReference type="RefSeq" id="WP_048887386.1">
    <property type="nucleotide sequence ID" value="NZ_LFEJ01000004.1"/>
</dbReference>
<gene>
    <name evidence="4" type="ORF">ACH50_03985</name>
</gene>
<keyword evidence="4" id="KW-0413">Isomerase</keyword>
<dbReference type="InterPro" id="IPR012789">
    <property type="entry name" value="Protocat_PcaB-like"/>
</dbReference>
<dbReference type="SUPFAM" id="SSF48557">
    <property type="entry name" value="L-aspartase-like"/>
    <property type="match status" value="1"/>
</dbReference>
<dbReference type="AlphaFoldDB" id="A0A0J8VS52"/>
<dbReference type="PROSITE" id="PS00163">
    <property type="entry name" value="FUMARATE_LYASES"/>
    <property type="match status" value="1"/>
</dbReference>
<sequence>MKLLTPLLRPSRLTPLFSDEATLQRMLDVEASLAQAQAQCGIVPAQAAAVIADHCKVAQLDLGALAQAAAGAGNLAIPLVKQLTACVKAADDEAARYVHWGATSQDIIDSGLMLQLRDAFTETEALLKDLLAALAQQTARHQQTVMAGRTWLQHALPTTFGLKLAGTLDALLRWQERLKEIRPRALAAQFGGAAGTLASLEEKGPQVARALASALSLSLPDTPWHSQRDRLLEVGGWYAGVAATLGKFASDFALLMQTEVGEAAEPVAEGRGGSSAMPHKRNPVACAAILTATTRLPGLMATLYASQLQQHERALGGWQAEWETLPDIITLAGGVMQTSLELIRDMQVFPEKMRENLHITHGLIMAEPVTLKLAEHIGKQAAHQHLEPLCHRSLDEGVALQTLLVDDALIRRYFSEDEIARLLSPLEATGSAPVFIRQVLARYKESL</sequence>
<dbReference type="NCBIfam" id="NF006554">
    <property type="entry name" value="PRK09053.1"/>
    <property type="match status" value="1"/>
</dbReference>
<dbReference type="Gene3D" id="1.10.275.10">
    <property type="entry name" value="Fumarase/aspartase (N-terminal domain)"/>
    <property type="match status" value="1"/>
</dbReference>
<dbReference type="STRING" id="1121863.GCA_000621185_04147"/>
<dbReference type="PRINTS" id="PR00145">
    <property type="entry name" value="ARGSUCLYASE"/>
</dbReference>
<evidence type="ECO:0000256" key="1">
    <source>
        <dbReference type="ARBA" id="ARBA00034772"/>
    </source>
</evidence>
<dbReference type="InterPro" id="IPR022761">
    <property type="entry name" value="Fumarate_lyase_N"/>
</dbReference>
<dbReference type="PANTHER" id="PTHR43172:SF2">
    <property type="entry name" value="ADENYLOSUCCINATE LYASE C-TERMINAL DOMAIN-CONTAINING PROTEIN"/>
    <property type="match status" value="1"/>
</dbReference>
<reference evidence="4 5" key="1">
    <citation type="submission" date="2015-06" db="EMBL/GenBank/DDBJ databases">
        <title>Genome sequencing of Cronobacter sp. strain DJ34 isolated from petroleum contaminated sludge of Duliajan Oil Fields, Assam, India.</title>
        <authorList>
            <person name="Pal S."/>
            <person name="Banerjee T.D."/>
            <person name="Roy A."/>
            <person name="Sar P."/>
            <person name="Kazy S.K."/>
        </authorList>
    </citation>
    <scope>NUCLEOTIDE SEQUENCE [LARGE SCALE GENOMIC DNA]</scope>
    <source>
        <strain evidence="4 5">DJ34</strain>
    </source>
</reference>
<dbReference type="InterPro" id="IPR000362">
    <property type="entry name" value="Fumarate_lyase_fam"/>
</dbReference>
<evidence type="ECO:0000259" key="3">
    <source>
        <dbReference type="SMART" id="SM00998"/>
    </source>
</evidence>
<comment type="similarity">
    <text evidence="1">Belongs to the class-II fumarase/aspartase family.</text>
</comment>
<accession>A0A0J8VS52</accession>
<comment type="caution">
    <text evidence="4">The sequence shown here is derived from an EMBL/GenBank/DDBJ whole genome shotgun (WGS) entry which is preliminary data.</text>
</comment>
<feature type="domain" description="Adenylosuccinate lyase C-terminal" evidence="3">
    <location>
        <begin position="361"/>
        <end position="440"/>
    </location>
</feature>
<dbReference type="InterPro" id="IPR024083">
    <property type="entry name" value="Fumarase/histidase_N"/>
</dbReference>
<evidence type="ECO:0000313" key="4">
    <source>
        <dbReference type="EMBL" id="KMV36006.1"/>
    </source>
</evidence>
<dbReference type="GO" id="GO:0016829">
    <property type="term" value="F:lyase activity"/>
    <property type="evidence" value="ECO:0007669"/>
    <property type="project" value="UniProtKB-ARBA"/>
</dbReference>
<proteinExistence type="inferred from homology"/>
<dbReference type="Gene3D" id="1.20.200.10">
    <property type="entry name" value="Fumarase/aspartase (Central domain)"/>
    <property type="match status" value="1"/>
</dbReference>
<dbReference type="EC" id="5.5.1.2" evidence="2"/>
<dbReference type="InterPro" id="IPR020557">
    <property type="entry name" value="Fumarate_lyase_CS"/>
</dbReference>
<dbReference type="Pfam" id="PF00206">
    <property type="entry name" value="Lyase_1"/>
    <property type="match status" value="1"/>
</dbReference>
<dbReference type="GO" id="GO:0047472">
    <property type="term" value="F:3-carboxy-cis,cis-muconate cycloisomerase activity"/>
    <property type="evidence" value="ECO:0007669"/>
    <property type="project" value="UniProtKB-UniRule"/>
</dbReference>
<dbReference type="Pfam" id="PF10397">
    <property type="entry name" value="ADSL_C"/>
    <property type="match status" value="1"/>
</dbReference>
<dbReference type="CDD" id="cd01597">
    <property type="entry name" value="pCLME"/>
    <property type="match status" value="1"/>
</dbReference>
<dbReference type="Gene3D" id="1.10.40.30">
    <property type="entry name" value="Fumarase/aspartase (C-terminal domain)"/>
    <property type="match status" value="1"/>
</dbReference>
<dbReference type="InterPro" id="IPR019468">
    <property type="entry name" value="AdenyloSucc_lyase_C"/>
</dbReference>
<dbReference type="SMART" id="SM00998">
    <property type="entry name" value="ADSL_C"/>
    <property type="match status" value="1"/>
</dbReference>
<dbReference type="NCBIfam" id="TIGR02426">
    <property type="entry name" value="protocat_pcaB"/>
    <property type="match status" value="1"/>
</dbReference>
<protein>
    <recommendedName>
        <fullName evidence="2">3-carboxy-cis,cis-muconate cycloisomerase</fullName>
        <ecNumber evidence="2">5.5.1.2</ecNumber>
    </recommendedName>
</protein>
<dbReference type="GO" id="GO:0019619">
    <property type="term" value="P:3,4-dihydroxybenzoate catabolic process"/>
    <property type="evidence" value="ECO:0007669"/>
    <property type="project" value="InterPro"/>
</dbReference>
<dbReference type="PRINTS" id="PR00149">
    <property type="entry name" value="FUMRATELYASE"/>
</dbReference>
<keyword evidence="5" id="KW-1185">Reference proteome</keyword>
<organism evidence="4 5">
    <name type="scientific">Franconibacter pulveris</name>
    <dbReference type="NCBI Taxonomy" id="435910"/>
    <lineage>
        <taxon>Bacteria</taxon>
        <taxon>Pseudomonadati</taxon>
        <taxon>Pseudomonadota</taxon>
        <taxon>Gammaproteobacteria</taxon>
        <taxon>Enterobacterales</taxon>
        <taxon>Enterobacteriaceae</taxon>
        <taxon>Franconibacter</taxon>
    </lineage>
</organism>
<evidence type="ECO:0000313" key="5">
    <source>
        <dbReference type="Proteomes" id="UP000037315"/>
    </source>
</evidence>
<name>A0A0J8VS52_9ENTR</name>